<feature type="region of interest" description="Disordered" evidence="1">
    <location>
        <begin position="588"/>
        <end position="617"/>
    </location>
</feature>
<evidence type="ECO:0000313" key="4">
    <source>
        <dbReference type="Proteomes" id="UP000199494"/>
    </source>
</evidence>
<dbReference type="InterPro" id="IPR045079">
    <property type="entry name" value="Oxoprolinase-like"/>
</dbReference>
<feature type="region of interest" description="Disordered" evidence="1">
    <location>
        <begin position="546"/>
        <end position="568"/>
    </location>
</feature>
<keyword evidence="4" id="KW-1185">Reference proteome</keyword>
<reference evidence="3 4" key="1">
    <citation type="submission" date="2016-10" db="EMBL/GenBank/DDBJ databases">
        <authorList>
            <person name="de Groot N.N."/>
        </authorList>
    </citation>
    <scope>NUCLEOTIDE SEQUENCE [LARGE SCALE GENOMIC DNA]</scope>
    <source>
        <strain evidence="3 4">CGMCC 4.5506</strain>
    </source>
</reference>
<dbReference type="OrthoDB" id="102473at2"/>
<dbReference type="EMBL" id="FMZE01000001">
    <property type="protein sequence ID" value="SDC18518.1"/>
    <property type="molecule type" value="Genomic_DNA"/>
</dbReference>
<organism evidence="3 4">
    <name type="scientific">Prauserella marina</name>
    <dbReference type="NCBI Taxonomy" id="530584"/>
    <lineage>
        <taxon>Bacteria</taxon>
        <taxon>Bacillati</taxon>
        <taxon>Actinomycetota</taxon>
        <taxon>Actinomycetes</taxon>
        <taxon>Pseudonocardiales</taxon>
        <taxon>Pseudonocardiaceae</taxon>
        <taxon>Prauserella</taxon>
    </lineage>
</organism>
<dbReference type="KEGG" id="pmad:BAY61_11795"/>
<dbReference type="AlphaFoldDB" id="A0A222VNT1"/>
<dbReference type="GO" id="GO:0017168">
    <property type="term" value="F:5-oxoprolinase (ATP-hydrolyzing) activity"/>
    <property type="evidence" value="ECO:0007669"/>
    <property type="project" value="TreeGrafter"/>
</dbReference>
<evidence type="ECO:0000259" key="2">
    <source>
        <dbReference type="Pfam" id="PF02538"/>
    </source>
</evidence>
<evidence type="ECO:0000256" key="1">
    <source>
        <dbReference type="SAM" id="MobiDB-lite"/>
    </source>
</evidence>
<protein>
    <submittedName>
        <fullName evidence="3">N-methylhydantoinase B</fullName>
    </submittedName>
</protein>
<dbReference type="GO" id="GO:0005829">
    <property type="term" value="C:cytosol"/>
    <property type="evidence" value="ECO:0007669"/>
    <property type="project" value="TreeGrafter"/>
</dbReference>
<dbReference type="RefSeq" id="WP_091797062.1">
    <property type="nucleotide sequence ID" value="NZ_CP016353.1"/>
</dbReference>
<dbReference type="PANTHER" id="PTHR11365:SF23">
    <property type="entry name" value="HYPOTHETICAL 5-OXOPROLINASE (EUROFUNG)-RELATED"/>
    <property type="match status" value="1"/>
</dbReference>
<feature type="domain" description="Hydantoinase B/oxoprolinase" evidence="2">
    <location>
        <begin position="25"/>
        <end position="590"/>
    </location>
</feature>
<dbReference type="Pfam" id="PF02538">
    <property type="entry name" value="Hydantoinase_B"/>
    <property type="match status" value="1"/>
</dbReference>
<sequence length="617" mass="66528">MTDTQARRDTLALSADEVQSRYGIDLTTAEVLRHALRHVALQMQLKVNTAALSPLLSEVNDFGIGLLAPRDTERDLDFDALAMASAAPAHYVINQFYARMAIEHWGVERFQPGDVLIYNDPYRGGSHVNDVGTLMPIFDGDDLLGFAVAITHWLDIGGPVPAGMGAGLQRDMYAEGIKLTPRKLYDRGELVPENLELFTEQTRIPDITINDLQVIKSALQIGSDMVLRYARRYGTDLYRAAAQYTLDFSERTVRSSLLEVPDGVYESQDYLDNNMDGEPMLVRCTVRKHGDNVEVDYSGTCREEWGGYASQWSDTVSAAHLGVVNILDTTAMDLNAGAYRPIHVVAPPGSCLSALPPMSTNAGHTMFFTKALNLVKLALSQASPELAVAENYDDVGVLGFVGVDDRAGTYNPFITIRALCGPFGGTAVDDGCSMTLVEGGNCLEPSIELDEEAFPVLVLSREFVADTAGVGKHRGGPSTEMIVTPQVPVHMTYQLDQCRFPTQGVLGGGDGARASIVVYRGGLDAWARGETLPAAEVMAGFANTEDGTPASYTEENSPGVEFRNSKGAGKPVMPGDIVVLRLPGAGGYGPAAERDDEAVRKDVRDGIYSSPAHAVGR</sequence>
<dbReference type="Proteomes" id="UP000199494">
    <property type="component" value="Unassembled WGS sequence"/>
</dbReference>
<dbReference type="PANTHER" id="PTHR11365">
    <property type="entry name" value="5-OXOPROLINASE RELATED"/>
    <property type="match status" value="1"/>
</dbReference>
<dbReference type="GO" id="GO:0006749">
    <property type="term" value="P:glutathione metabolic process"/>
    <property type="evidence" value="ECO:0007669"/>
    <property type="project" value="TreeGrafter"/>
</dbReference>
<gene>
    <name evidence="3" type="ORF">SAMN05421630_101734</name>
</gene>
<dbReference type="STRING" id="530584.SAMN05421630_101734"/>
<name>A0A222VNT1_9PSEU</name>
<accession>A0A222VNT1</accession>
<evidence type="ECO:0000313" key="3">
    <source>
        <dbReference type="EMBL" id="SDC18518.1"/>
    </source>
</evidence>
<dbReference type="InterPro" id="IPR003692">
    <property type="entry name" value="Hydantoinase_B"/>
</dbReference>
<proteinExistence type="predicted"/>